<sequence>MTPNFSFSFSPETNIFSVLVNNQNLVELNFNILSNNLNTRLCGNRPDTTDQEPNLNEFICLIIDHLTAQKPNLKNFPHYLKKSSDFRSALNFFLYDQIVFHFHKKLKTALDFRSTEFNNSLKKYWLDSIFPTNSNSNKIEIDNSIHLAKMYHHLIHSDFMNLIIKYEYINSLEYNQKYNQFVLSSNNELWSTRIESLKHKQQRQFSRFIFKLYEEYVNQKPAKENLNEYMEEADFDDFEDMNSSSLTKVKVLDENKMSKRSSRLFKDTSFNRIEESYTIQLGAQLKSTHNLRLVRCDILEYCGNRFKINNEVNVENLTDFIEPHSMLTAMSLYSSNKLNVLVLLVDTILDNKSDLNVETKSLESNDLSQAFRQICHKNGYDFHFKSIDEQINLVMKCVNSVKKVEGQNFAKLNLGDFYVTKHSNLSQTHVVFHLAAFDRDSEANSLKQSDLSSRHPVILGLRNILKSCIQNNVQTITIPLLLTHQMTEEMTISWVMKRAELVLKCMKGFMIEFVQWGSLESRNIQFVVPLGLIDETFNSLSSLIKTVFRESRTYLLD</sequence>
<dbReference type="EMBL" id="REGN01007126">
    <property type="protein sequence ID" value="RNA07206.1"/>
    <property type="molecule type" value="Genomic_DNA"/>
</dbReference>
<evidence type="ECO:0000313" key="2">
    <source>
        <dbReference type="Proteomes" id="UP000276133"/>
    </source>
</evidence>
<dbReference type="Proteomes" id="UP000276133">
    <property type="component" value="Unassembled WGS sequence"/>
</dbReference>
<evidence type="ECO:0000313" key="1">
    <source>
        <dbReference type="EMBL" id="RNA07206.1"/>
    </source>
</evidence>
<dbReference type="PANTHER" id="PTHR16525:SF0">
    <property type="entry name" value="PROTEIN C12ORF4"/>
    <property type="match status" value="1"/>
</dbReference>
<accession>A0A3M7Q720</accession>
<comment type="caution">
    <text evidence="1">The sequence shown here is derived from an EMBL/GenBank/DDBJ whole genome shotgun (WGS) entry which is preliminary data.</text>
</comment>
<dbReference type="InterPro" id="IPR019311">
    <property type="entry name" value="Fy-3"/>
</dbReference>
<dbReference type="PANTHER" id="PTHR16525">
    <property type="entry name" value="PROTEIN C12ORF4"/>
    <property type="match status" value="1"/>
</dbReference>
<dbReference type="GO" id="GO:0005737">
    <property type="term" value="C:cytoplasm"/>
    <property type="evidence" value="ECO:0007669"/>
    <property type="project" value="TreeGrafter"/>
</dbReference>
<reference evidence="1 2" key="1">
    <citation type="journal article" date="2018" name="Sci. Rep.">
        <title>Genomic signatures of local adaptation to the degree of environmental predictability in rotifers.</title>
        <authorList>
            <person name="Franch-Gras L."/>
            <person name="Hahn C."/>
            <person name="Garcia-Roger E.M."/>
            <person name="Carmona M.J."/>
            <person name="Serra M."/>
            <person name="Gomez A."/>
        </authorList>
    </citation>
    <scope>NUCLEOTIDE SEQUENCE [LARGE SCALE GENOMIC DNA]</scope>
    <source>
        <strain evidence="1">HYR1</strain>
    </source>
</reference>
<protein>
    <recommendedName>
        <fullName evidence="3">Macro domain-containing protein</fullName>
    </recommendedName>
</protein>
<gene>
    <name evidence="1" type="ORF">BpHYR1_044065</name>
</gene>
<dbReference type="STRING" id="10195.A0A3M7Q720"/>
<dbReference type="Pfam" id="PF10154">
    <property type="entry name" value="Fy-3"/>
    <property type="match status" value="1"/>
</dbReference>
<proteinExistence type="predicted"/>
<keyword evidence="2" id="KW-1185">Reference proteome</keyword>
<organism evidence="1 2">
    <name type="scientific">Brachionus plicatilis</name>
    <name type="common">Marine rotifer</name>
    <name type="synonym">Brachionus muelleri</name>
    <dbReference type="NCBI Taxonomy" id="10195"/>
    <lineage>
        <taxon>Eukaryota</taxon>
        <taxon>Metazoa</taxon>
        <taxon>Spiralia</taxon>
        <taxon>Gnathifera</taxon>
        <taxon>Rotifera</taxon>
        <taxon>Eurotatoria</taxon>
        <taxon>Monogononta</taxon>
        <taxon>Pseudotrocha</taxon>
        <taxon>Ploima</taxon>
        <taxon>Brachionidae</taxon>
        <taxon>Brachionus</taxon>
    </lineage>
</organism>
<dbReference type="OrthoDB" id="415359at2759"/>
<dbReference type="AlphaFoldDB" id="A0A3M7Q720"/>
<name>A0A3M7Q720_BRAPC</name>
<evidence type="ECO:0008006" key="3">
    <source>
        <dbReference type="Google" id="ProtNLM"/>
    </source>
</evidence>